<dbReference type="Proteomes" id="UP001187343">
    <property type="component" value="Unassembled WGS sequence"/>
</dbReference>
<protein>
    <submittedName>
        <fullName evidence="2">Uncharacterized protein</fullName>
    </submittedName>
</protein>
<evidence type="ECO:0000256" key="1">
    <source>
        <dbReference type="SAM" id="MobiDB-lite"/>
    </source>
</evidence>
<dbReference type="EMBL" id="JAUYZG010000023">
    <property type="protein sequence ID" value="KAK2871553.1"/>
    <property type="molecule type" value="Genomic_DNA"/>
</dbReference>
<dbReference type="AlphaFoldDB" id="A0AA88TEU9"/>
<feature type="region of interest" description="Disordered" evidence="1">
    <location>
        <begin position="28"/>
        <end position="48"/>
    </location>
</feature>
<name>A0AA88TEU9_9TELE</name>
<organism evidence="2 3">
    <name type="scientific">Cirrhinus molitorella</name>
    <name type="common">mud carp</name>
    <dbReference type="NCBI Taxonomy" id="172907"/>
    <lineage>
        <taxon>Eukaryota</taxon>
        <taxon>Metazoa</taxon>
        <taxon>Chordata</taxon>
        <taxon>Craniata</taxon>
        <taxon>Vertebrata</taxon>
        <taxon>Euteleostomi</taxon>
        <taxon>Actinopterygii</taxon>
        <taxon>Neopterygii</taxon>
        <taxon>Teleostei</taxon>
        <taxon>Ostariophysi</taxon>
        <taxon>Cypriniformes</taxon>
        <taxon>Cyprinidae</taxon>
        <taxon>Labeoninae</taxon>
        <taxon>Labeonini</taxon>
        <taxon>Cirrhinus</taxon>
    </lineage>
</organism>
<evidence type="ECO:0000313" key="3">
    <source>
        <dbReference type="Proteomes" id="UP001187343"/>
    </source>
</evidence>
<sequence>MGWAEKYLSTIVKMAGLWSIPSHKLLSTPTHPKPATKPSTHSSLSEFPAKMGTSSESLAKMESVDLLDLTLPLEFNTPIL</sequence>
<accession>A0AA88TEU9</accession>
<comment type="caution">
    <text evidence="2">The sequence shown here is derived from an EMBL/GenBank/DDBJ whole genome shotgun (WGS) entry which is preliminary data.</text>
</comment>
<evidence type="ECO:0000313" key="2">
    <source>
        <dbReference type="EMBL" id="KAK2871553.1"/>
    </source>
</evidence>
<reference evidence="2" key="1">
    <citation type="submission" date="2023-08" db="EMBL/GenBank/DDBJ databases">
        <title>Chromosome-level Genome Assembly of mud carp (Cirrhinus molitorella).</title>
        <authorList>
            <person name="Liu H."/>
        </authorList>
    </citation>
    <scope>NUCLEOTIDE SEQUENCE</scope>
    <source>
        <strain evidence="2">Prfri</strain>
        <tissue evidence="2">Muscle</tissue>
    </source>
</reference>
<gene>
    <name evidence="2" type="ORF">Q8A67_024080</name>
</gene>
<keyword evidence="3" id="KW-1185">Reference proteome</keyword>
<proteinExistence type="predicted"/>